<dbReference type="EMBL" id="JABBHS010000191">
    <property type="protein sequence ID" value="MBU2722794.1"/>
    <property type="molecule type" value="Genomic_DNA"/>
</dbReference>
<proteinExistence type="predicted"/>
<accession>A0A8X8GAG3</accession>
<dbReference type="Proteomes" id="UP000887300">
    <property type="component" value="Unassembled WGS sequence"/>
</dbReference>
<dbReference type="AlphaFoldDB" id="A0A8X8GAG3"/>
<feature type="transmembrane region" description="Helical" evidence="1">
    <location>
        <begin position="61"/>
        <end position="87"/>
    </location>
</feature>
<name>A0A8X8GAG3_ACIFI</name>
<keyword evidence="1" id="KW-0472">Membrane</keyword>
<comment type="caution">
    <text evidence="2">The sequence shown here is derived from an EMBL/GenBank/DDBJ whole genome shotgun (WGS) entry which is preliminary data.</text>
</comment>
<sequence>MRMIHALSLRNRADLHAVSTILKQRHSLPEAERVNVVMHDEGGKTVLGAVYWNLGTIVQDYPALVALTILAGGLAIVWELVQAVIALA</sequence>
<evidence type="ECO:0000313" key="3">
    <source>
        <dbReference type="Proteomes" id="UP000887300"/>
    </source>
</evidence>
<dbReference type="RefSeq" id="WP_215885995.1">
    <property type="nucleotide sequence ID" value="NZ_CP134225.1"/>
</dbReference>
<reference evidence="2" key="1">
    <citation type="journal article" date="2021" name="ISME J.">
        <title>Genomic evolution of the class Acidithiobacillia: deep-branching Proteobacteria living in extreme acidic conditions.</title>
        <authorList>
            <person name="Moya-Beltran A."/>
            <person name="Beard S."/>
            <person name="Rojas-Villalobos C."/>
            <person name="Issotta F."/>
            <person name="Gallardo Y."/>
            <person name="Ulloa R."/>
            <person name="Giaveno A."/>
            <person name="Degli Esposti M."/>
            <person name="Johnson D.B."/>
            <person name="Quatrini R."/>
        </authorList>
    </citation>
    <scope>NUCLEOTIDE SEQUENCE</scope>
    <source>
        <strain evidence="2">DSM 583</strain>
    </source>
</reference>
<evidence type="ECO:0000313" key="2">
    <source>
        <dbReference type="EMBL" id="MBU2722794.1"/>
    </source>
</evidence>
<organism evidence="2 3">
    <name type="scientific">Acidithiobacillus ferridurans</name>
    <dbReference type="NCBI Taxonomy" id="1232575"/>
    <lineage>
        <taxon>Bacteria</taxon>
        <taxon>Pseudomonadati</taxon>
        <taxon>Pseudomonadota</taxon>
        <taxon>Acidithiobacillia</taxon>
        <taxon>Acidithiobacillales</taxon>
        <taxon>Acidithiobacillaceae</taxon>
        <taxon>Acidithiobacillus</taxon>
    </lineage>
</organism>
<gene>
    <name evidence="2" type="ORF">HF568_06150</name>
</gene>
<keyword evidence="1" id="KW-1133">Transmembrane helix</keyword>
<protein>
    <submittedName>
        <fullName evidence="2">Uncharacterized protein</fullName>
    </submittedName>
</protein>
<keyword evidence="1" id="KW-0812">Transmembrane</keyword>
<evidence type="ECO:0000256" key="1">
    <source>
        <dbReference type="SAM" id="Phobius"/>
    </source>
</evidence>